<proteinExistence type="predicted"/>
<gene>
    <name evidence="1" type="ORF">S01H4_21177</name>
</gene>
<comment type="caution">
    <text evidence="1">The sequence shown here is derived from an EMBL/GenBank/DDBJ whole genome shotgun (WGS) entry which is preliminary data.</text>
</comment>
<accession>X1BA88</accession>
<reference evidence="1" key="1">
    <citation type="journal article" date="2014" name="Front. Microbiol.">
        <title>High frequency of phylogenetically diverse reductive dehalogenase-homologous genes in deep subseafloor sedimentary metagenomes.</title>
        <authorList>
            <person name="Kawai M."/>
            <person name="Futagami T."/>
            <person name="Toyoda A."/>
            <person name="Takaki Y."/>
            <person name="Nishi S."/>
            <person name="Hori S."/>
            <person name="Arai W."/>
            <person name="Tsubouchi T."/>
            <person name="Morono Y."/>
            <person name="Uchiyama I."/>
            <person name="Ito T."/>
            <person name="Fujiyama A."/>
            <person name="Inagaki F."/>
            <person name="Takami H."/>
        </authorList>
    </citation>
    <scope>NUCLEOTIDE SEQUENCE</scope>
    <source>
        <strain evidence="1">Expedition CK06-06</strain>
    </source>
</reference>
<organism evidence="1">
    <name type="scientific">marine sediment metagenome</name>
    <dbReference type="NCBI Taxonomy" id="412755"/>
    <lineage>
        <taxon>unclassified sequences</taxon>
        <taxon>metagenomes</taxon>
        <taxon>ecological metagenomes</taxon>
    </lineage>
</organism>
<name>X1BA88_9ZZZZ</name>
<evidence type="ECO:0000313" key="1">
    <source>
        <dbReference type="EMBL" id="GAG78192.1"/>
    </source>
</evidence>
<dbReference type="AlphaFoldDB" id="X1BA88"/>
<dbReference type="EMBL" id="BART01009575">
    <property type="protein sequence ID" value="GAG78192.1"/>
    <property type="molecule type" value="Genomic_DNA"/>
</dbReference>
<protein>
    <submittedName>
        <fullName evidence="1">Uncharacterized protein</fullName>
    </submittedName>
</protein>
<sequence length="69" mass="7579">MNTFKGRMGHSYGGIPPCVSLRAARRAKSERDDATYRAGVIRAKRILAAAADKRRVLDGYLLGLLGEME</sequence>